<evidence type="ECO:0000259" key="5">
    <source>
        <dbReference type="Pfam" id="PF22178"/>
    </source>
</evidence>
<dbReference type="Gene3D" id="3.55.50.10">
    <property type="entry name" value="Baseplate protein-like domains"/>
    <property type="match status" value="1"/>
</dbReference>
<dbReference type="InterPro" id="IPR050708">
    <property type="entry name" value="T6SS_VgrG/RHS"/>
</dbReference>
<dbReference type="EMBL" id="FOIZ01000002">
    <property type="protein sequence ID" value="SEW42171.1"/>
    <property type="molecule type" value="Genomic_DNA"/>
</dbReference>
<dbReference type="InterPro" id="IPR037026">
    <property type="entry name" value="Vgr_OB-fold_dom_sf"/>
</dbReference>
<dbReference type="STRING" id="364200.SAMN04488515_2931"/>
<dbReference type="AlphaFoldDB" id="A0A1I0RMI9"/>
<proteinExistence type="inferred from homology"/>
<dbReference type="Pfam" id="PF04717">
    <property type="entry name" value="Phage_base_V"/>
    <property type="match status" value="1"/>
</dbReference>
<dbReference type="InterPro" id="IPR017847">
    <property type="entry name" value="T6SS_RhsGE_Vgr_subset"/>
</dbReference>
<dbReference type="OrthoDB" id="9762420at2"/>
<accession>A0A1I0RMI9</accession>
<dbReference type="PANTHER" id="PTHR32305">
    <property type="match status" value="1"/>
</dbReference>
<dbReference type="Gene3D" id="2.30.110.50">
    <property type="match status" value="1"/>
</dbReference>
<dbReference type="NCBIfam" id="TIGR03361">
    <property type="entry name" value="VI_Rhs_Vgr"/>
    <property type="match status" value="1"/>
</dbReference>
<dbReference type="Gene3D" id="2.20.220.20">
    <property type="match status" value="1"/>
</dbReference>
<dbReference type="Gene3D" id="2.40.50.230">
    <property type="entry name" value="Gp5 N-terminal domain"/>
    <property type="match status" value="1"/>
</dbReference>
<evidence type="ECO:0000256" key="3">
    <source>
        <dbReference type="ARBA" id="ARBA00022525"/>
    </source>
</evidence>
<dbReference type="InterPro" id="IPR006533">
    <property type="entry name" value="T6SS_Vgr_RhsGE"/>
</dbReference>
<evidence type="ECO:0000256" key="2">
    <source>
        <dbReference type="ARBA" id="ARBA00005558"/>
    </source>
</evidence>
<organism evidence="6 7">
    <name type="scientific">Cognatiyoonia koreensis</name>
    <dbReference type="NCBI Taxonomy" id="364200"/>
    <lineage>
        <taxon>Bacteria</taxon>
        <taxon>Pseudomonadati</taxon>
        <taxon>Pseudomonadota</taxon>
        <taxon>Alphaproteobacteria</taxon>
        <taxon>Rhodobacterales</taxon>
        <taxon>Paracoccaceae</taxon>
        <taxon>Cognatiyoonia</taxon>
    </lineage>
</organism>
<evidence type="ECO:0000313" key="7">
    <source>
        <dbReference type="Proteomes" id="UP000199167"/>
    </source>
</evidence>
<gene>
    <name evidence="6" type="ORF">SAMN04488515_2931</name>
</gene>
<protein>
    <submittedName>
        <fullName evidence="6">Type VI secretion system secreted protein VgrG</fullName>
    </submittedName>
</protein>
<name>A0A1I0RMI9_9RHOB</name>
<dbReference type="InterPro" id="IPR006531">
    <property type="entry name" value="Gp5/Vgr_OB"/>
</dbReference>
<dbReference type="PANTHER" id="PTHR32305:SF15">
    <property type="entry name" value="PROTEIN RHSA-RELATED"/>
    <property type="match status" value="1"/>
</dbReference>
<dbReference type="Pfam" id="PF22178">
    <property type="entry name" value="Gp5_trimer_C"/>
    <property type="match status" value="1"/>
</dbReference>
<dbReference type="Pfam" id="PF05954">
    <property type="entry name" value="Phage_GPD"/>
    <property type="match status" value="1"/>
</dbReference>
<feature type="domain" description="Gp5/Type VI secretion system Vgr C-terminal trimerisation" evidence="5">
    <location>
        <begin position="471"/>
        <end position="560"/>
    </location>
</feature>
<comment type="similarity">
    <text evidence="2">Belongs to the VgrG protein family.</text>
</comment>
<keyword evidence="7" id="KW-1185">Reference proteome</keyword>
<dbReference type="SUPFAM" id="SSF69255">
    <property type="entry name" value="gp5 N-terminal domain-like"/>
    <property type="match status" value="1"/>
</dbReference>
<comment type="subcellular location">
    <subcellularLocation>
        <location evidence="1">Secreted</location>
    </subcellularLocation>
</comment>
<keyword evidence="3" id="KW-0964">Secreted</keyword>
<dbReference type="Proteomes" id="UP000199167">
    <property type="component" value="Unassembled WGS sequence"/>
</dbReference>
<dbReference type="RefSeq" id="WP_089996290.1">
    <property type="nucleotide sequence ID" value="NZ_FOIZ01000002.1"/>
</dbReference>
<dbReference type="NCBIfam" id="TIGR01646">
    <property type="entry name" value="vgr_GE"/>
    <property type="match status" value="1"/>
</dbReference>
<dbReference type="Gene3D" id="4.10.220.110">
    <property type="match status" value="1"/>
</dbReference>
<dbReference type="InterPro" id="IPR054030">
    <property type="entry name" value="Gp5_Vgr_C"/>
</dbReference>
<evidence type="ECO:0000259" key="4">
    <source>
        <dbReference type="Pfam" id="PF04717"/>
    </source>
</evidence>
<dbReference type="GO" id="GO:0005576">
    <property type="term" value="C:extracellular region"/>
    <property type="evidence" value="ECO:0007669"/>
    <property type="project" value="UniProtKB-SubCell"/>
</dbReference>
<dbReference type="SUPFAM" id="SSF69349">
    <property type="entry name" value="Phage fibre proteins"/>
    <property type="match status" value="1"/>
</dbReference>
<evidence type="ECO:0000313" key="6">
    <source>
        <dbReference type="EMBL" id="SEW42171.1"/>
    </source>
</evidence>
<reference evidence="6 7" key="1">
    <citation type="submission" date="2016-10" db="EMBL/GenBank/DDBJ databases">
        <authorList>
            <person name="de Groot N.N."/>
        </authorList>
    </citation>
    <scope>NUCLEOTIDE SEQUENCE [LARGE SCALE GENOMIC DNA]</scope>
    <source>
        <strain evidence="6 7">DSM 17925</strain>
    </source>
</reference>
<evidence type="ECO:0000256" key="1">
    <source>
        <dbReference type="ARBA" id="ARBA00004613"/>
    </source>
</evidence>
<feature type="domain" description="Gp5/Type VI secretion system Vgr protein OB-fold" evidence="4">
    <location>
        <begin position="389"/>
        <end position="454"/>
    </location>
</feature>
<sequence length="633" mass="69838">MNVLFTQDQRAGRLTTALGKDVLVLLRFEGNDFINKCFEYEVHALSTEQNLDFDKLIGTHASVAIESQDHEPRVFDGIVTQARWAGVGENGNKYKLILRPWFWLATRRRNQRIFHNKTVVQIIEELLADYSGLGKPHLDVSLVNSYPELEYTVQYRESDFNFACRLMEKFGISYHFRHVAGNHRLVLTDGVEDHPYVVGTTREYKAHDGNPQAGSEHFWEWHPERNMTTGAVRMIDYNFKTPLAAMEVERIGDAAFANGQLESFEYPGDYLDQAFGKTLAALRTNQERGRDHRHRAIGDCTSLGAGMRVVLTGDPLPGAVGQEYLCLSATHSYVSDAYGSGDTKSDGFAYSGSYKMMPVTSPLAPPRKTERPVVQGPQTAVVVGEGEIDCDEFGRVLVRFHWDLAGAVSMRVRVSQNWAHGGWGGMVIPRIGMEVIVDFLDGDPDKPIIVGCVYNSKNMPAEGLPAAKTKSGFKTKTHEGEGFNELTLEDQAGQEKIFIHAQKDLERIILDNESTYVDQGDRTITVQTGDQTTNIVTGNMTDTIVAGNLSQHVAKKHLITASDIESHSSAGEGGAGTTTLTATDMITLATGDSYIVMTPDAIVINSNGSQILLNADFIDQVAAMIHLNKDSAG</sequence>
<dbReference type="SUPFAM" id="SSF69279">
    <property type="entry name" value="Phage tail proteins"/>
    <property type="match status" value="2"/>
</dbReference>